<dbReference type="PANTHER" id="PTHR14614:SF152">
    <property type="entry name" value="PROTEIN-LYSINE N-METHYLTRANSFERASE EFM6"/>
    <property type="match status" value="1"/>
</dbReference>
<dbReference type="Gene3D" id="3.40.50.150">
    <property type="entry name" value="Vaccinia Virus protein VP39"/>
    <property type="match status" value="1"/>
</dbReference>
<dbReference type="GO" id="GO:0032259">
    <property type="term" value="P:methylation"/>
    <property type="evidence" value="ECO:0007669"/>
    <property type="project" value="UniProtKB-KW"/>
</dbReference>
<dbReference type="OrthoDB" id="407325at2759"/>
<comment type="similarity">
    <text evidence="1">Belongs to the class I-like SAM-binding methyltransferase superfamily. METTL21 family. EFM6 subfamily.</text>
</comment>
<gene>
    <name evidence="1" type="primary">EFM6</name>
    <name evidence="2" type="ORF">ARAM_003082</name>
</gene>
<sequence length="291" mass="32087">MITKSQEKRNLGFGQIYLAVNQSSGVDEELSPNTLYLTLKTSRSFCVLMEESSRPSSANSNDSFNISEFLVPARDLKLPGQSSVTFDGLLKEPLLLKEDLKEGCGGQLWPAGMVLAKYMLRRHHSDLSDKTIVELGAGGGLVGLAVARGCHVGPSPLYITDQIPMVSLMEANIKLNNLSSTVKAAVLDWGDPIPADIPRHPAIILAADCVYFEPAFPLLVTTLKELLGPDSVCYFCFKKRRRADLRFMKLAKKAFSITEISDDPDAETYKRENISLYSIRAKQDNTGLRND</sequence>
<dbReference type="GO" id="GO:0005829">
    <property type="term" value="C:cytosol"/>
    <property type="evidence" value="ECO:0007669"/>
    <property type="project" value="TreeGrafter"/>
</dbReference>
<evidence type="ECO:0000313" key="3">
    <source>
        <dbReference type="Proteomes" id="UP000034291"/>
    </source>
</evidence>
<comment type="caution">
    <text evidence="2">The sequence shown here is derived from an EMBL/GenBank/DDBJ whole genome shotgun (WGS) entry which is preliminary data.</text>
</comment>
<name>A0A0F8V0L7_9EURO</name>
<dbReference type="PANTHER" id="PTHR14614">
    <property type="entry name" value="HEPATOCELLULAR CARCINOMA-ASSOCIATED ANTIGEN"/>
    <property type="match status" value="1"/>
</dbReference>
<feature type="binding site" evidence="1">
    <location>
        <position position="161"/>
    </location>
    <ligand>
        <name>S-adenosyl-L-methionine</name>
        <dbReference type="ChEBI" id="CHEBI:59789"/>
    </ligand>
</feature>
<dbReference type="Pfam" id="PF10294">
    <property type="entry name" value="Methyltransf_16"/>
    <property type="match status" value="1"/>
</dbReference>
<dbReference type="EMBL" id="JZBS01002975">
    <property type="protein sequence ID" value="KKK16581.1"/>
    <property type="molecule type" value="Genomic_DNA"/>
</dbReference>
<comment type="subcellular location">
    <subcellularLocation>
        <location evidence="1">Cytoplasm</location>
    </subcellularLocation>
</comment>
<protein>
    <recommendedName>
        <fullName evidence="1">Protein-lysine N-methyltransferase EFM6</fullName>
        <ecNumber evidence="1">2.1.1.-</ecNumber>
    </recommendedName>
    <alternativeName>
        <fullName evidence="1">Elongation factor methyltransferase 6</fullName>
    </alternativeName>
</protein>
<reference evidence="2 3" key="1">
    <citation type="submission" date="2015-02" db="EMBL/GenBank/DDBJ databases">
        <title>Draft Genome Sequences of Two Closely-Related Aflatoxigenic Aspergillus Species Obtained from the Cote d'Ivoire.</title>
        <authorList>
            <person name="Moore G.G."/>
            <person name="Beltz S.B."/>
            <person name="Mack B.M."/>
        </authorList>
    </citation>
    <scope>NUCLEOTIDE SEQUENCE [LARGE SCALE GENOMIC DNA]</scope>
    <source>
        <strain evidence="2 3">SRRC1468</strain>
    </source>
</reference>
<keyword evidence="1" id="KW-0963">Cytoplasm</keyword>
<dbReference type="InterPro" id="IPR029063">
    <property type="entry name" value="SAM-dependent_MTases_sf"/>
</dbReference>
<feature type="binding site" evidence="1">
    <location>
        <position position="189"/>
    </location>
    <ligand>
        <name>S-adenosyl-L-methionine</name>
        <dbReference type="ChEBI" id="CHEBI:59789"/>
    </ligand>
</feature>
<keyword evidence="3" id="KW-1185">Reference proteome</keyword>
<dbReference type="GO" id="GO:0016279">
    <property type="term" value="F:protein-lysine N-methyltransferase activity"/>
    <property type="evidence" value="ECO:0007669"/>
    <property type="project" value="UniProtKB-UniRule"/>
</dbReference>
<dbReference type="HAMAP" id="MF_03198">
    <property type="entry name" value="Methyltr_EFM6"/>
    <property type="match status" value="1"/>
</dbReference>
<proteinExistence type="inferred from homology"/>
<keyword evidence="1" id="KW-0808">Transferase</keyword>
<accession>A0A0F8V0L7</accession>
<dbReference type="EC" id="2.1.1.-" evidence="1"/>
<keyword evidence="1" id="KW-0949">S-adenosyl-L-methionine</keyword>
<feature type="binding site" evidence="1">
    <location>
        <begin position="136"/>
        <end position="138"/>
    </location>
    <ligand>
        <name>S-adenosyl-L-methionine</name>
        <dbReference type="ChEBI" id="CHEBI:59789"/>
    </ligand>
</feature>
<dbReference type="Proteomes" id="UP000034291">
    <property type="component" value="Unassembled WGS sequence"/>
</dbReference>
<dbReference type="AlphaFoldDB" id="A0A0F8V0L7"/>
<feature type="binding site" evidence="1">
    <location>
        <position position="207"/>
    </location>
    <ligand>
        <name>S-adenosyl-L-methionine</name>
        <dbReference type="ChEBI" id="CHEBI:59789"/>
    </ligand>
</feature>
<dbReference type="SUPFAM" id="SSF53335">
    <property type="entry name" value="S-adenosyl-L-methionine-dependent methyltransferases"/>
    <property type="match status" value="1"/>
</dbReference>
<organism evidence="2 3">
    <name type="scientific">Aspergillus rambellii</name>
    <dbReference type="NCBI Taxonomy" id="308745"/>
    <lineage>
        <taxon>Eukaryota</taxon>
        <taxon>Fungi</taxon>
        <taxon>Dikarya</taxon>
        <taxon>Ascomycota</taxon>
        <taxon>Pezizomycotina</taxon>
        <taxon>Eurotiomycetes</taxon>
        <taxon>Eurotiomycetidae</taxon>
        <taxon>Eurotiales</taxon>
        <taxon>Aspergillaceae</taxon>
        <taxon>Aspergillus</taxon>
        <taxon>Aspergillus subgen. Nidulantes</taxon>
    </lineage>
</organism>
<feature type="binding site" evidence="1">
    <location>
        <position position="109"/>
    </location>
    <ligand>
        <name>S-adenosyl-L-methionine</name>
        <dbReference type="ChEBI" id="CHEBI:59789"/>
    </ligand>
</feature>
<evidence type="ECO:0000313" key="2">
    <source>
        <dbReference type="EMBL" id="KKK16581.1"/>
    </source>
</evidence>
<dbReference type="InterPro" id="IPR019410">
    <property type="entry name" value="Methyltransf_16"/>
</dbReference>
<dbReference type="STRING" id="308745.A0A0F8V0L7"/>
<comment type="function">
    <text evidence="1">S-adenosyl-L-methionine-dependent protein-lysine N-methyltransferase that methylates elongation factor 1-alpha.</text>
</comment>
<dbReference type="InterPro" id="IPR033684">
    <property type="entry name" value="EFM6"/>
</dbReference>
<evidence type="ECO:0000256" key="1">
    <source>
        <dbReference type="HAMAP-Rule" id="MF_03198"/>
    </source>
</evidence>
<keyword evidence="1" id="KW-0489">Methyltransferase</keyword>